<dbReference type="EMBL" id="AP019298">
    <property type="protein sequence ID" value="BBG96725.1"/>
    <property type="molecule type" value="Genomic_DNA"/>
</dbReference>
<sequence length="83" mass="8957">MIVLWKNYVWLDPQEGYVGSLRGDSAEISAGSQFLVSGPGIGVMSGIPKDSPRVLGKFGAGPFRNPIEFCENSKNLRSVSINN</sequence>
<dbReference type="AlphaFoldDB" id="A0A4Y1QY04"/>
<gene>
    <name evidence="1" type="ORF">Prudu_005609</name>
</gene>
<reference evidence="1" key="1">
    <citation type="journal article" date="2019" name="Science">
        <title>Mutation of a bHLH transcription factor allowed almond domestication.</title>
        <authorList>
            <person name="Sanchez-Perez R."/>
            <person name="Pavan S."/>
            <person name="Mazzeo R."/>
            <person name="Moldovan C."/>
            <person name="Aiese Cigliano R."/>
            <person name="Del Cueto J."/>
            <person name="Ricciardi F."/>
            <person name="Lotti C."/>
            <person name="Ricciardi L."/>
            <person name="Dicenta F."/>
            <person name="Lopez-Marques R.L."/>
            <person name="Lindberg Moller B."/>
        </authorList>
    </citation>
    <scope>NUCLEOTIDE SEQUENCE</scope>
</reference>
<evidence type="ECO:0000313" key="1">
    <source>
        <dbReference type="EMBL" id="BBG96725.1"/>
    </source>
</evidence>
<name>A0A4Y1QY04_PRUDU</name>
<protein>
    <submittedName>
        <fullName evidence="1">Uncharacterized protein</fullName>
    </submittedName>
</protein>
<accession>A0A4Y1QY04</accession>
<proteinExistence type="predicted"/>
<organism evidence="1">
    <name type="scientific">Prunus dulcis</name>
    <name type="common">Almond</name>
    <name type="synonym">Amygdalus dulcis</name>
    <dbReference type="NCBI Taxonomy" id="3755"/>
    <lineage>
        <taxon>Eukaryota</taxon>
        <taxon>Viridiplantae</taxon>
        <taxon>Streptophyta</taxon>
        <taxon>Embryophyta</taxon>
        <taxon>Tracheophyta</taxon>
        <taxon>Spermatophyta</taxon>
        <taxon>Magnoliopsida</taxon>
        <taxon>eudicotyledons</taxon>
        <taxon>Gunneridae</taxon>
        <taxon>Pentapetalae</taxon>
        <taxon>rosids</taxon>
        <taxon>fabids</taxon>
        <taxon>Rosales</taxon>
        <taxon>Rosaceae</taxon>
        <taxon>Amygdaloideae</taxon>
        <taxon>Amygdaleae</taxon>
        <taxon>Prunus</taxon>
    </lineage>
</organism>